<protein>
    <submittedName>
        <fullName evidence="1">Z-ring formation inhibitor MciZ</fullName>
    </submittedName>
</protein>
<accession>A0ABU5ZJQ4</accession>
<name>A0ABU5ZJQ4_9BACL</name>
<dbReference type="RefSeq" id="WP_371754870.1">
    <property type="nucleotide sequence ID" value="NZ_JAYJLD010000022.1"/>
</dbReference>
<sequence length="52" mass="6274">MKTYVSDNQLRLVGKAYEIRHYLRAAKKREAFGQTPMSQWIQSEKSRRGFRR</sequence>
<dbReference type="InterPro" id="IPR025177">
    <property type="entry name" value="MciZ"/>
</dbReference>
<dbReference type="Pfam" id="PF13072">
    <property type="entry name" value="MciZ"/>
    <property type="match status" value="1"/>
</dbReference>
<keyword evidence="2" id="KW-1185">Reference proteome</keyword>
<proteinExistence type="predicted"/>
<dbReference type="EMBL" id="JAYJLD010000022">
    <property type="protein sequence ID" value="MEB3102747.1"/>
    <property type="molecule type" value="Genomic_DNA"/>
</dbReference>
<evidence type="ECO:0000313" key="1">
    <source>
        <dbReference type="EMBL" id="MEB3102747.1"/>
    </source>
</evidence>
<evidence type="ECO:0000313" key="2">
    <source>
        <dbReference type="Proteomes" id="UP001310386"/>
    </source>
</evidence>
<organism evidence="1 2">
    <name type="scientific">Ferviditalea candida</name>
    <dbReference type="NCBI Taxonomy" id="3108399"/>
    <lineage>
        <taxon>Bacteria</taxon>
        <taxon>Bacillati</taxon>
        <taxon>Bacillota</taxon>
        <taxon>Bacilli</taxon>
        <taxon>Bacillales</taxon>
        <taxon>Paenibacillaceae</taxon>
        <taxon>Ferviditalea</taxon>
    </lineage>
</organism>
<dbReference type="Proteomes" id="UP001310386">
    <property type="component" value="Unassembled WGS sequence"/>
</dbReference>
<gene>
    <name evidence="1" type="primary">mciZ</name>
    <name evidence="1" type="ORF">VF724_13840</name>
</gene>
<comment type="caution">
    <text evidence="1">The sequence shown here is derived from an EMBL/GenBank/DDBJ whole genome shotgun (WGS) entry which is preliminary data.</text>
</comment>
<reference evidence="1" key="1">
    <citation type="submission" date="2023-12" db="EMBL/GenBank/DDBJ databases">
        <title>Fervidustalea candida gen. nov., sp. nov., a novel member of the family Paenibacillaceae isolated from a geothermal area.</title>
        <authorList>
            <person name="Li W.-J."/>
            <person name="Jiao J.-Y."/>
            <person name="Chen Y."/>
        </authorList>
    </citation>
    <scope>NUCLEOTIDE SEQUENCE</scope>
    <source>
        <strain evidence="1">SYSU GA230002</strain>
    </source>
</reference>